<dbReference type="OrthoDB" id="432447at2759"/>
<dbReference type="Pfam" id="PF03062">
    <property type="entry name" value="MBOAT"/>
    <property type="match status" value="1"/>
</dbReference>
<evidence type="ECO:0000256" key="14">
    <source>
        <dbReference type="ARBA" id="ARBA00023136"/>
    </source>
</evidence>
<evidence type="ECO:0000256" key="2">
    <source>
        <dbReference type="ARBA" id="ARBA00004141"/>
    </source>
</evidence>
<keyword evidence="8" id="KW-0660">Purine salvage</keyword>
<evidence type="ECO:0000313" key="20">
    <source>
        <dbReference type="EMBL" id="RNA20894.1"/>
    </source>
</evidence>
<keyword evidence="14 18" id="KW-0472">Membrane</keyword>
<feature type="transmembrane region" description="Helical" evidence="18">
    <location>
        <begin position="55"/>
        <end position="74"/>
    </location>
</feature>
<dbReference type="Proteomes" id="UP000276133">
    <property type="component" value="Unassembled WGS sequence"/>
</dbReference>
<accession>A0A3M7RBW9</accession>
<dbReference type="PANTHER" id="PTHR45769:SF3">
    <property type="entry name" value="ADENOSINE KINASE"/>
    <property type="match status" value="1"/>
</dbReference>
<dbReference type="InterPro" id="IPR011611">
    <property type="entry name" value="PfkB_dom"/>
</dbReference>
<feature type="transmembrane region" description="Helical" evidence="18">
    <location>
        <begin position="169"/>
        <end position="190"/>
    </location>
</feature>
<dbReference type="STRING" id="10195.A0A3M7RBW9"/>
<comment type="pathway">
    <text evidence="3">Purine metabolism; AMP biosynthesis via salvage pathway; AMP from adenosine: step 1/1.</text>
</comment>
<evidence type="ECO:0000256" key="11">
    <source>
        <dbReference type="ARBA" id="ARBA00022840"/>
    </source>
</evidence>
<evidence type="ECO:0000256" key="15">
    <source>
        <dbReference type="ARBA" id="ARBA00051362"/>
    </source>
</evidence>
<organism evidence="20 21">
    <name type="scientific">Brachionus plicatilis</name>
    <name type="common">Marine rotifer</name>
    <name type="synonym">Brachionus muelleri</name>
    <dbReference type="NCBI Taxonomy" id="10195"/>
    <lineage>
        <taxon>Eukaryota</taxon>
        <taxon>Metazoa</taxon>
        <taxon>Spiralia</taxon>
        <taxon>Gnathifera</taxon>
        <taxon>Rotifera</taxon>
        <taxon>Eurotatoria</taxon>
        <taxon>Monogononta</taxon>
        <taxon>Pseudotrocha</taxon>
        <taxon>Ploima</taxon>
        <taxon>Brachionidae</taxon>
        <taxon>Brachionus</taxon>
    </lineage>
</organism>
<evidence type="ECO:0000256" key="3">
    <source>
        <dbReference type="ARBA" id="ARBA00004801"/>
    </source>
</evidence>
<comment type="caution">
    <text evidence="20">The sequence shown here is derived from an EMBL/GenBank/DDBJ whole genome shotgun (WGS) entry which is preliminary data.</text>
</comment>
<feature type="transmembrane region" description="Helical" evidence="18">
    <location>
        <begin position="25"/>
        <end position="43"/>
    </location>
</feature>
<dbReference type="InterPro" id="IPR002173">
    <property type="entry name" value="Carboh/pur_kinase_PfkB_CS"/>
</dbReference>
<evidence type="ECO:0000256" key="13">
    <source>
        <dbReference type="ARBA" id="ARBA00022989"/>
    </source>
</evidence>
<evidence type="ECO:0000256" key="7">
    <source>
        <dbReference type="ARBA" id="ARBA00022692"/>
    </source>
</evidence>
<keyword evidence="7 18" id="KW-0812">Transmembrane</keyword>
<evidence type="ECO:0000256" key="10">
    <source>
        <dbReference type="ARBA" id="ARBA00022777"/>
    </source>
</evidence>
<evidence type="ECO:0000313" key="21">
    <source>
        <dbReference type="Proteomes" id="UP000276133"/>
    </source>
</evidence>
<dbReference type="EC" id="2.7.1.20" evidence="5"/>
<evidence type="ECO:0000256" key="5">
    <source>
        <dbReference type="ARBA" id="ARBA00012119"/>
    </source>
</evidence>
<reference evidence="20 21" key="1">
    <citation type="journal article" date="2018" name="Sci. Rep.">
        <title>Genomic signatures of local adaptation to the degree of environmental predictability in rotifers.</title>
        <authorList>
            <person name="Franch-Gras L."/>
            <person name="Hahn C."/>
            <person name="Garcia-Roger E.M."/>
            <person name="Carmona M.J."/>
            <person name="Serra M."/>
            <person name="Gomez A."/>
        </authorList>
    </citation>
    <scope>NUCLEOTIDE SEQUENCE [LARGE SCALE GENOMIC DNA]</scope>
    <source>
        <strain evidence="20">HYR1</strain>
    </source>
</reference>
<keyword evidence="12" id="KW-0460">Magnesium</keyword>
<comment type="similarity">
    <text evidence="4">Belongs to the carbohydrate kinase PfkB family.</text>
</comment>
<dbReference type="Gene3D" id="3.40.1190.20">
    <property type="match status" value="1"/>
</dbReference>
<dbReference type="GO" id="GO:0005634">
    <property type="term" value="C:nucleus"/>
    <property type="evidence" value="ECO:0007669"/>
    <property type="project" value="TreeGrafter"/>
</dbReference>
<evidence type="ECO:0000256" key="6">
    <source>
        <dbReference type="ARBA" id="ARBA00022679"/>
    </source>
</evidence>
<feature type="transmembrane region" description="Helical" evidence="18">
    <location>
        <begin position="414"/>
        <end position="438"/>
    </location>
</feature>
<protein>
    <recommendedName>
        <fullName evidence="16">Adenosine kinase</fullName>
        <ecNumber evidence="5">2.7.1.20</ecNumber>
    </recommendedName>
</protein>
<dbReference type="PRINTS" id="PR00989">
    <property type="entry name" value="ADENOKINASE"/>
</dbReference>
<evidence type="ECO:0000256" key="12">
    <source>
        <dbReference type="ARBA" id="ARBA00022842"/>
    </source>
</evidence>
<dbReference type="PANTHER" id="PTHR45769">
    <property type="entry name" value="ADENOSINE KINASE"/>
    <property type="match status" value="1"/>
</dbReference>
<keyword evidence="10 20" id="KW-0418">Kinase</keyword>
<comment type="subcellular location">
    <subcellularLocation>
        <location evidence="2">Membrane</location>
        <topology evidence="2">Multi-pass membrane protein</topology>
    </subcellularLocation>
</comment>
<dbReference type="Gene3D" id="3.30.1110.10">
    <property type="match status" value="1"/>
</dbReference>
<dbReference type="CDD" id="cd01168">
    <property type="entry name" value="adenosine_kinase"/>
    <property type="match status" value="1"/>
</dbReference>
<keyword evidence="21" id="KW-1185">Reference proteome</keyword>
<feature type="active site" description="Proton acceptor" evidence="17">
    <location>
        <position position="764"/>
    </location>
</feature>
<evidence type="ECO:0000256" key="16">
    <source>
        <dbReference type="ARBA" id="ARBA00068771"/>
    </source>
</evidence>
<dbReference type="PROSITE" id="PS00584">
    <property type="entry name" value="PFKB_KINASES_2"/>
    <property type="match status" value="1"/>
</dbReference>
<feature type="transmembrane region" description="Helical" evidence="18">
    <location>
        <begin position="372"/>
        <end position="393"/>
    </location>
</feature>
<dbReference type="GO" id="GO:0006166">
    <property type="term" value="P:purine ribonucleoside salvage"/>
    <property type="evidence" value="ECO:0007669"/>
    <property type="project" value="UniProtKB-KW"/>
</dbReference>
<evidence type="ECO:0000256" key="17">
    <source>
        <dbReference type="PIRSR" id="PIRSR601805-1"/>
    </source>
</evidence>
<dbReference type="InterPro" id="IPR001805">
    <property type="entry name" value="Adenokinase"/>
</dbReference>
<keyword evidence="11" id="KW-0067">ATP-binding</keyword>
<evidence type="ECO:0000256" key="9">
    <source>
        <dbReference type="ARBA" id="ARBA00022741"/>
    </source>
</evidence>
<keyword evidence="9" id="KW-0547">Nucleotide-binding</keyword>
<dbReference type="FunFam" id="3.40.1190.20:FF:000076">
    <property type="entry name" value="Adenosine kinase"/>
    <property type="match status" value="1"/>
</dbReference>
<dbReference type="GO" id="GO:0004001">
    <property type="term" value="F:adenosine kinase activity"/>
    <property type="evidence" value="ECO:0007669"/>
    <property type="project" value="UniProtKB-EC"/>
</dbReference>
<dbReference type="GO" id="GO:0016020">
    <property type="term" value="C:membrane"/>
    <property type="evidence" value="ECO:0007669"/>
    <property type="project" value="UniProtKB-SubCell"/>
</dbReference>
<dbReference type="SUPFAM" id="SSF53613">
    <property type="entry name" value="Ribokinase-like"/>
    <property type="match status" value="1"/>
</dbReference>
<sequence>MLYQGSLALAGIASQLSIPLDHLNFAIAQLAAFCCGVLFRKWLKPCQDNTFKRHLLSFLIGISITYFCFGPQIIHLVIQSFITYSALFILPKKYSHIILFIYLMGHLSALHFYRMVYFYGIYGIDITGAVMINTQKLTSFAFFYHDGIKNSSELTEKQRKNLIKKLPSLVEFFGYVFSFQIVLIGPLIFYNDYKEFISGDNILISQKLKLVSINEKNHLKFPIKGSIKQPDNEIVLLNKLLGLMVLALAYHQITLAYDPIKNLEVEVYNQSLWHRLFYMNISALGQRCKYYLAWQIADMVCNASGLGFNGYDENGKAKWNLCSSVDIVKLETSTSIKKFIDNWNISTQKWIRLIAYERLPQSRTLAAFVSSALWHGFYFGYYCTFVSTAFLVYAGRGIRQNVRPIFQKSDVTKIVYALITWFGTIVSINYVALPFVLLDFGSSIRFYRSWYFAIHIISLINFKDKMALREGLIFGACNPLLDISCKVEPEFLAKYDLKANSAILGDESHVQIYEDIKKKHVSEIEYIPGGSGQNALRTASWILNYPNVATFVGCIGRDHNADIMKEKAKEVGLNTAYQVTDKASTGTCAVLITGEERSLVAHLGAANCFTSDHMNEPETWAHVQKSKIIYVTGFFFTVCCESIMKLAKFALENNRTFSINLSAPFLCQFFTDKLKDAIPYVDIIFGNEDEAMAFSKNILGKESTDIAAIAKDMSNMPKLNDRKRIVIITQGDKPVILAIGDSIKEIPVQKFEHSQIVDTNGAGDAFVGGFLAQYVQDKDLEKCIDCGIWVSGLIIQRSGCTFPKEMNYQ</sequence>
<proteinExistence type="inferred from homology"/>
<dbReference type="InterPro" id="IPR029056">
    <property type="entry name" value="Ribokinase-like"/>
</dbReference>
<evidence type="ECO:0000256" key="4">
    <source>
        <dbReference type="ARBA" id="ARBA00010688"/>
    </source>
</evidence>
<dbReference type="GO" id="GO:0005524">
    <property type="term" value="F:ATP binding"/>
    <property type="evidence" value="ECO:0007669"/>
    <property type="project" value="UniProtKB-KW"/>
</dbReference>
<evidence type="ECO:0000256" key="18">
    <source>
        <dbReference type="SAM" id="Phobius"/>
    </source>
</evidence>
<dbReference type="AlphaFoldDB" id="A0A3M7RBW9"/>
<dbReference type="InterPro" id="IPR004299">
    <property type="entry name" value="MBOAT_fam"/>
</dbReference>
<feature type="domain" description="Carbohydrate kinase PfkB" evidence="19">
    <location>
        <begin position="491"/>
        <end position="804"/>
    </location>
</feature>
<evidence type="ECO:0000256" key="1">
    <source>
        <dbReference type="ARBA" id="ARBA00001946"/>
    </source>
</evidence>
<evidence type="ECO:0000256" key="8">
    <source>
        <dbReference type="ARBA" id="ARBA00022726"/>
    </source>
</evidence>
<evidence type="ECO:0000259" key="19">
    <source>
        <dbReference type="Pfam" id="PF00294"/>
    </source>
</evidence>
<dbReference type="GO" id="GO:0006144">
    <property type="term" value="P:purine nucleobase metabolic process"/>
    <property type="evidence" value="ECO:0007669"/>
    <property type="project" value="TreeGrafter"/>
</dbReference>
<dbReference type="GO" id="GO:0044209">
    <property type="term" value="P:AMP salvage"/>
    <property type="evidence" value="ECO:0007669"/>
    <property type="project" value="UniProtKB-UniPathway"/>
</dbReference>
<dbReference type="GO" id="GO:0005829">
    <property type="term" value="C:cytosol"/>
    <property type="evidence" value="ECO:0007669"/>
    <property type="project" value="TreeGrafter"/>
</dbReference>
<name>A0A3M7RBW9_BRAPC</name>
<keyword evidence="13 18" id="KW-1133">Transmembrane helix</keyword>
<comment type="cofactor">
    <cofactor evidence="1">
        <name>Mg(2+)</name>
        <dbReference type="ChEBI" id="CHEBI:18420"/>
    </cofactor>
</comment>
<gene>
    <name evidence="20" type="ORF">BpHYR1_022600</name>
</gene>
<comment type="catalytic activity">
    <reaction evidence="15">
        <text>adenosine + ATP = AMP + ADP + H(+)</text>
        <dbReference type="Rhea" id="RHEA:20824"/>
        <dbReference type="ChEBI" id="CHEBI:15378"/>
        <dbReference type="ChEBI" id="CHEBI:16335"/>
        <dbReference type="ChEBI" id="CHEBI:30616"/>
        <dbReference type="ChEBI" id="CHEBI:456215"/>
        <dbReference type="ChEBI" id="CHEBI:456216"/>
        <dbReference type="EC" id="2.7.1.20"/>
    </reaction>
</comment>
<keyword evidence="6 20" id="KW-0808">Transferase</keyword>
<dbReference type="EMBL" id="REGN01003761">
    <property type="protein sequence ID" value="RNA20894.1"/>
    <property type="molecule type" value="Genomic_DNA"/>
</dbReference>
<dbReference type="Pfam" id="PF00294">
    <property type="entry name" value="PfkB"/>
    <property type="match status" value="1"/>
</dbReference>
<dbReference type="UniPathway" id="UPA00588">
    <property type="reaction ID" value="UER00659"/>
</dbReference>